<dbReference type="RefSeq" id="WP_235049731.1">
    <property type="nucleotide sequence ID" value="NZ_JAKFHA010000001.1"/>
</dbReference>
<sequence length="312" mass="33257">MVATAIGILLLLSLLFRCTGMMTGGDVSGMPEGDWRQPGGVRIDSGVLALSDQVSNSAQIFEVAHSQDEFDAGRAGDAVSSGTLPTPRPVDFGEDVIVTVSFMFGCRMPGTPTLHAVNANLGIGFVPGDRERRNCDFHRSAVAAFVVPRVLLPASPVFGGRAPGQAELKPTVEILVTGAPGTGVRPQEVPDAAALEAWTNDMPGLTKLPPDLDFESLYRSSARGLPSEAAPTERYFAFTVPGCEDESERRLDIGPGGTVALRVDATWRRLLYTASPPPQCADTDYWLVVFAVPRSYIPETPILPTTSTVTTR</sequence>
<evidence type="ECO:0000313" key="1">
    <source>
        <dbReference type="EMBL" id="MCF2525702.1"/>
    </source>
</evidence>
<gene>
    <name evidence="1" type="ORF">LZ495_00470</name>
</gene>
<name>A0AA41PWB9_9ACTN</name>
<comment type="caution">
    <text evidence="1">The sequence shown here is derived from an EMBL/GenBank/DDBJ whole genome shotgun (WGS) entry which is preliminary data.</text>
</comment>
<keyword evidence="2" id="KW-1185">Reference proteome</keyword>
<dbReference type="Proteomes" id="UP001165378">
    <property type="component" value="Unassembled WGS sequence"/>
</dbReference>
<protein>
    <submittedName>
        <fullName evidence="1">Uncharacterized protein</fullName>
    </submittedName>
</protein>
<accession>A0AA41PWB9</accession>
<reference evidence="1" key="1">
    <citation type="submission" date="2022-01" db="EMBL/GenBank/DDBJ databases">
        <title>Genome-Based Taxonomic Classification of the Phylum Actinobacteria.</title>
        <authorList>
            <person name="Gao Y."/>
        </authorList>
    </citation>
    <scope>NUCLEOTIDE SEQUENCE</scope>
    <source>
        <strain evidence="1">KLBMP 8922</strain>
    </source>
</reference>
<proteinExistence type="predicted"/>
<organism evidence="1 2">
    <name type="scientific">Yinghuangia soli</name>
    <dbReference type="NCBI Taxonomy" id="2908204"/>
    <lineage>
        <taxon>Bacteria</taxon>
        <taxon>Bacillati</taxon>
        <taxon>Actinomycetota</taxon>
        <taxon>Actinomycetes</taxon>
        <taxon>Kitasatosporales</taxon>
        <taxon>Streptomycetaceae</taxon>
        <taxon>Yinghuangia</taxon>
    </lineage>
</organism>
<evidence type="ECO:0000313" key="2">
    <source>
        <dbReference type="Proteomes" id="UP001165378"/>
    </source>
</evidence>
<dbReference type="AlphaFoldDB" id="A0AA41PWB9"/>
<dbReference type="EMBL" id="JAKFHA010000001">
    <property type="protein sequence ID" value="MCF2525702.1"/>
    <property type="molecule type" value="Genomic_DNA"/>
</dbReference>